<accession>A0A0F9B0J2</accession>
<gene>
    <name evidence="1" type="ORF">LCGC14_2587680</name>
</gene>
<dbReference type="EMBL" id="LAZR01043357">
    <property type="protein sequence ID" value="KKL07272.1"/>
    <property type="molecule type" value="Genomic_DNA"/>
</dbReference>
<dbReference type="AlphaFoldDB" id="A0A0F9B0J2"/>
<organism evidence="1">
    <name type="scientific">marine sediment metagenome</name>
    <dbReference type="NCBI Taxonomy" id="412755"/>
    <lineage>
        <taxon>unclassified sequences</taxon>
        <taxon>metagenomes</taxon>
        <taxon>ecological metagenomes</taxon>
    </lineage>
</organism>
<reference evidence="1" key="1">
    <citation type="journal article" date="2015" name="Nature">
        <title>Complex archaea that bridge the gap between prokaryotes and eukaryotes.</title>
        <authorList>
            <person name="Spang A."/>
            <person name="Saw J.H."/>
            <person name="Jorgensen S.L."/>
            <person name="Zaremba-Niedzwiedzka K."/>
            <person name="Martijn J."/>
            <person name="Lind A.E."/>
            <person name="van Eijk R."/>
            <person name="Schleper C."/>
            <person name="Guy L."/>
            <person name="Ettema T.J."/>
        </authorList>
    </citation>
    <scope>NUCLEOTIDE SEQUENCE</scope>
</reference>
<protein>
    <submittedName>
        <fullName evidence="1">Uncharacterized protein</fullName>
    </submittedName>
</protein>
<comment type="caution">
    <text evidence="1">The sequence shown here is derived from an EMBL/GenBank/DDBJ whole genome shotgun (WGS) entry which is preliminary data.</text>
</comment>
<proteinExistence type="predicted"/>
<evidence type="ECO:0000313" key="1">
    <source>
        <dbReference type="EMBL" id="KKL07272.1"/>
    </source>
</evidence>
<sequence length="123" mass="14268">MTPNKQKQLAESAAEFLGAKNNKLKVIDSGMNCQVYEVHSIVISEYNLFYSCIYAPILMHLGKREMEKREFEWELATIWIKPGIRGYQCEVYGFEKNNYSTEGVCSHENEFIAFWSAVREAVK</sequence>
<name>A0A0F9B0J2_9ZZZZ</name>